<dbReference type="PATRIC" id="fig|997883.3.peg.2762"/>
<reference evidence="2 3" key="1">
    <citation type="submission" date="2012-02" db="EMBL/GenBank/DDBJ databases">
        <title>The Genome Sequence of Bacteroides fragilis CL07T12C05.</title>
        <authorList>
            <consortium name="The Broad Institute Genome Sequencing Platform"/>
            <person name="Earl A."/>
            <person name="Ward D."/>
            <person name="Feldgarden M."/>
            <person name="Gevers D."/>
            <person name="Zitomersky N.L."/>
            <person name="Coyne M.J."/>
            <person name="Comstock L.E."/>
            <person name="Young S.K."/>
            <person name="Zeng Q."/>
            <person name="Gargeya S."/>
            <person name="Fitzgerald M."/>
            <person name="Haas B."/>
            <person name="Abouelleil A."/>
            <person name="Alvarado L."/>
            <person name="Arachchi H.M."/>
            <person name="Berlin A."/>
            <person name="Chapman S.B."/>
            <person name="Gearin G."/>
            <person name="Goldberg J."/>
            <person name="Griggs A."/>
            <person name="Gujja S."/>
            <person name="Hansen M."/>
            <person name="Heiman D."/>
            <person name="Howarth C."/>
            <person name="Larimer J."/>
            <person name="Lui A."/>
            <person name="MacDonald P.J.P."/>
            <person name="McCowen C."/>
            <person name="Montmayeur A."/>
            <person name="Murphy C."/>
            <person name="Neiman D."/>
            <person name="Pearson M."/>
            <person name="Priest M."/>
            <person name="Roberts A."/>
            <person name="Saif S."/>
            <person name="Shea T."/>
            <person name="Sisk P."/>
            <person name="Stolte C."/>
            <person name="Sykes S."/>
            <person name="Wortman J."/>
            <person name="Nusbaum C."/>
            <person name="Birren B."/>
        </authorList>
    </citation>
    <scope>NUCLEOTIDE SEQUENCE [LARGE SCALE GENOMIC DNA]</scope>
    <source>
        <strain evidence="2 3">CL07T12C05</strain>
    </source>
</reference>
<dbReference type="EMBL" id="AGXN01000012">
    <property type="protein sequence ID" value="EIY96768.1"/>
    <property type="molecule type" value="Genomic_DNA"/>
</dbReference>
<evidence type="ECO:0000313" key="2">
    <source>
        <dbReference type="EMBL" id="EIY96768.1"/>
    </source>
</evidence>
<accession>A0A0E2AR59</accession>
<sequence length="148" mass="16706">MNRILKIIAYLAIAFILSYLANNGCREFIKMFSDNIISLLATILAINIPTSTLIISEINKIKERLNIDPSATFKELKYGLMTQIVVLCSLIIILIVCDFMQSKDIVPSSQLNIISGTFVLASFIYYLEIIYDLGIALFELINFKSNNK</sequence>
<dbReference type="HOGENOM" id="CLU_145921_1_0_10"/>
<feature type="transmembrane region" description="Helical" evidence="1">
    <location>
        <begin position="76"/>
        <end position="101"/>
    </location>
</feature>
<dbReference type="RefSeq" id="WP_005793634.1">
    <property type="nucleotide sequence ID" value="NZ_JH724215.1"/>
</dbReference>
<comment type="caution">
    <text evidence="2">The sequence shown here is derived from an EMBL/GenBank/DDBJ whole genome shotgun (WGS) entry which is preliminary data.</text>
</comment>
<keyword evidence="1" id="KW-0812">Transmembrane</keyword>
<dbReference type="Proteomes" id="UP000003879">
    <property type="component" value="Unassembled WGS sequence"/>
</dbReference>
<evidence type="ECO:0000313" key="3">
    <source>
        <dbReference type="Proteomes" id="UP000003879"/>
    </source>
</evidence>
<proteinExistence type="predicted"/>
<keyword evidence="1" id="KW-1133">Transmembrane helix</keyword>
<keyword evidence="1" id="KW-0472">Membrane</keyword>
<gene>
    <name evidence="2" type="ORF">HMPREF1056_02656</name>
</gene>
<name>A0A0E2AR59_BACFG</name>
<feature type="transmembrane region" description="Helical" evidence="1">
    <location>
        <begin position="113"/>
        <end position="138"/>
    </location>
</feature>
<dbReference type="AlphaFoldDB" id="A0A0E2AR59"/>
<evidence type="ECO:0000256" key="1">
    <source>
        <dbReference type="SAM" id="Phobius"/>
    </source>
</evidence>
<feature type="transmembrane region" description="Helical" evidence="1">
    <location>
        <begin position="36"/>
        <end position="55"/>
    </location>
</feature>
<feature type="transmembrane region" description="Helical" evidence="1">
    <location>
        <begin position="7"/>
        <end position="24"/>
    </location>
</feature>
<organism evidence="2 3">
    <name type="scientific">Bacteroides fragilis CL07T12C05</name>
    <dbReference type="NCBI Taxonomy" id="997883"/>
    <lineage>
        <taxon>Bacteria</taxon>
        <taxon>Pseudomonadati</taxon>
        <taxon>Bacteroidota</taxon>
        <taxon>Bacteroidia</taxon>
        <taxon>Bacteroidales</taxon>
        <taxon>Bacteroidaceae</taxon>
        <taxon>Bacteroides</taxon>
    </lineage>
</organism>
<protein>
    <submittedName>
        <fullName evidence="2">Uncharacterized protein</fullName>
    </submittedName>
</protein>